<reference evidence="2 3" key="1">
    <citation type="submission" date="2024-09" db="EMBL/GenBank/DDBJ databases">
        <title>Chromosome-scale assembly of Riccia fluitans.</title>
        <authorList>
            <person name="Paukszto L."/>
            <person name="Sawicki J."/>
            <person name="Karawczyk K."/>
            <person name="Piernik-Szablinska J."/>
            <person name="Szczecinska M."/>
            <person name="Mazdziarz M."/>
        </authorList>
    </citation>
    <scope>NUCLEOTIDE SEQUENCE [LARGE SCALE GENOMIC DNA]</scope>
    <source>
        <strain evidence="2">Rf_01</strain>
        <tissue evidence="2">Aerial parts of the thallus</tissue>
    </source>
</reference>
<dbReference type="CDD" id="cd00303">
    <property type="entry name" value="retropepsin_like"/>
    <property type="match status" value="1"/>
</dbReference>
<evidence type="ECO:0000313" key="3">
    <source>
        <dbReference type="Proteomes" id="UP001605036"/>
    </source>
</evidence>
<dbReference type="Proteomes" id="UP001605036">
    <property type="component" value="Unassembled WGS sequence"/>
</dbReference>
<sequence length="104" mass="11292">MEVGEGSAPNPDRAPEVEDATKGKTQALLEFGDYLPWIKVRINGIEHKFLVDTGTDVNVMSHEMAKRSGVKPVTIMSPLMVRFLQGTSTIGTKAFSFPTEVAGI</sequence>
<feature type="region of interest" description="Disordered" evidence="1">
    <location>
        <begin position="1"/>
        <end position="21"/>
    </location>
</feature>
<dbReference type="AlphaFoldDB" id="A0ABD1Y7I2"/>
<gene>
    <name evidence="2" type="ORF">R1flu_002896</name>
</gene>
<accession>A0ABD1Y7I2</accession>
<dbReference type="InterPro" id="IPR001969">
    <property type="entry name" value="Aspartic_peptidase_AS"/>
</dbReference>
<evidence type="ECO:0000313" key="2">
    <source>
        <dbReference type="EMBL" id="KAL2622691.1"/>
    </source>
</evidence>
<name>A0ABD1Y7I2_9MARC</name>
<protein>
    <recommendedName>
        <fullName evidence="4">Peptidase A2 domain-containing protein</fullName>
    </recommendedName>
</protein>
<keyword evidence="3" id="KW-1185">Reference proteome</keyword>
<dbReference type="Gene3D" id="2.40.70.10">
    <property type="entry name" value="Acid Proteases"/>
    <property type="match status" value="1"/>
</dbReference>
<evidence type="ECO:0008006" key="4">
    <source>
        <dbReference type="Google" id="ProtNLM"/>
    </source>
</evidence>
<proteinExistence type="predicted"/>
<dbReference type="Pfam" id="PF13975">
    <property type="entry name" value="gag-asp_proteas"/>
    <property type="match status" value="1"/>
</dbReference>
<dbReference type="PROSITE" id="PS00141">
    <property type="entry name" value="ASP_PROTEASE"/>
    <property type="match status" value="1"/>
</dbReference>
<evidence type="ECO:0000256" key="1">
    <source>
        <dbReference type="SAM" id="MobiDB-lite"/>
    </source>
</evidence>
<comment type="caution">
    <text evidence="2">The sequence shown here is derived from an EMBL/GenBank/DDBJ whole genome shotgun (WGS) entry which is preliminary data.</text>
</comment>
<dbReference type="InterPro" id="IPR021109">
    <property type="entry name" value="Peptidase_aspartic_dom_sf"/>
</dbReference>
<organism evidence="2 3">
    <name type="scientific">Riccia fluitans</name>
    <dbReference type="NCBI Taxonomy" id="41844"/>
    <lineage>
        <taxon>Eukaryota</taxon>
        <taxon>Viridiplantae</taxon>
        <taxon>Streptophyta</taxon>
        <taxon>Embryophyta</taxon>
        <taxon>Marchantiophyta</taxon>
        <taxon>Marchantiopsida</taxon>
        <taxon>Marchantiidae</taxon>
        <taxon>Marchantiales</taxon>
        <taxon>Ricciaceae</taxon>
        <taxon>Riccia</taxon>
    </lineage>
</organism>
<dbReference type="SUPFAM" id="SSF50630">
    <property type="entry name" value="Acid proteases"/>
    <property type="match status" value="1"/>
</dbReference>
<dbReference type="EMBL" id="JBHFFA010000006">
    <property type="protein sequence ID" value="KAL2622691.1"/>
    <property type="molecule type" value="Genomic_DNA"/>
</dbReference>